<evidence type="ECO:0000256" key="1">
    <source>
        <dbReference type="SAM" id="MobiDB-lite"/>
    </source>
</evidence>
<dbReference type="RefSeq" id="XP_031021489.1">
    <property type="nucleotide sequence ID" value="XM_031154475.1"/>
</dbReference>
<evidence type="ECO:0000313" key="2">
    <source>
        <dbReference type="EMBL" id="RBR26898.1"/>
    </source>
</evidence>
<feature type="region of interest" description="Disordered" evidence="1">
    <location>
        <begin position="1"/>
        <end position="60"/>
    </location>
</feature>
<comment type="caution">
    <text evidence="2">The sequence shown here is derived from an EMBL/GenBank/DDBJ whole genome shotgun (WGS) entry which is preliminary data.</text>
</comment>
<keyword evidence="3" id="KW-1185">Reference proteome</keyword>
<reference evidence="2 3" key="1">
    <citation type="submission" date="2018-06" db="EMBL/GenBank/DDBJ databases">
        <title>Fusarium incarnatum-equiseti species complex species 28.</title>
        <authorList>
            <person name="Gardiner D.M."/>
        </authorList>
    </citation>
    <scope>NUCLEOTIDE SEQUENCE [LARGE SCALE GENOMIC DNA]</scope>
    <source>
        <strain evidence="2 3">FIESC_28</strain>
    </source>
</reference>
<dbReference type="AlphaFoldDB" id="A0A366SDB7"/>
<sequence length="445" mass="51174">MPPRKAQNKRPAADAEDNQPASKSARTGNAEEQGECSQGPRGSRQRRIPKGPKGESMMPQFIPSECVEAKVIENLPMPSRWVAAVDAIPDRSMTLNSRKWWEDHGPWLEAHKAGLKLPAAKWKMREEAMKQNGTVPDDEGNDDWDFICLPIPSSERKEEDEESVDSSLVDEEEESGKKDKEGEKDGEEEGEDKKPYGKLASLHPDWPWYFTMRAHDRLTWWQVEALKRDQDDFDLHIYNDFTAYGMHELMENIFLQFNSVFKAKASYRDFWPEVEGLALILRSVCDDPAKCEAISEMVGYLTLATIDALKKQDVFKPDSEIKNLGLVLFMLVRWGREQIDCEFSEECCSWIYKVIDLAEEADIELTAPHDFDKHYDEIIDNREKRAKDMKRCNNVNWGTKLKAYGNKHGDGPTRIGGQHYDITEMPKAQRDRHSFKPDGGWDIMI</sequence>
<dbReference type="EMBL" id="QKXC01000007">
    <property type="protein sequence ID" value="RBR26898.1"/>
    <property type="molecule type" value="Genomic_DNA"/>
</dbReference>
<dbReference type="GeneID" id="41989771"/>
<evidence type="ECO:0000313" key="3">
    <source>
        <dbReference type="Proteomes" id="UP000253153"/>
    </source>
</evidence>
<dbReference type="OrthoDB" id="5092919at2759"/>
<gene>
    <name evidence="2" type="ORF">FIESC28_00324</name>
</gene>
<accession>A0A366SDB7</accession>
<protein>
    <submittedName>
        <fullName evidence="2">Uncharacterized protein</fullName>
    </submittedName>
</protein>
<organism evidence="2 3">
    <name type="scientific">Fusarium coffeatum</name>
    <dbReference type="NCBI Taxonomy" id="231269"/>
    <lineage>
        <taxon>Eukaryota</taxon>
        <taxon>Fungi</taxon>
        <taxon>Dikarya</taxon>
        <taxon>Ascomycota</taxon>
        <taxon>Pezizomycotina</taxon>
        <taxon>Sordariomycetes</taxon>
        <taxon>Hypocreomycetidae</taxon>
        <taxon>Hypocreales</taxon>
        <taxon>Nectriaceae</taxon>
        <taxon>Fusarium</taxon>
        <taxon>Fusarium incarnatum-equiseti species complex</taxon>
    </lineage>
</organism>
<feature type="region of interest" description="Disordered" evidence="1">
    <location>
        <begin position="132"/>
        <end position="198"/>
    </location>
</feature>
<dbReference type="Proteomes" id="UP000253153">
    <property type="component" value="Unassembled WGS sequence"/>
</dbReference>
<proteinExistence type="predicted"/>
<feature type="compositionally biased region" description="Acidic residues" evidence="1">
    <location>
        <begin position="158"/>
        <end position="174"/>
    </location>
</feature>
<feature type="compositionally biased region" description="Acidic residues" evidence="1">
    <location>
        <begin position="136"/>
        <end position="145"/>
    </location>
</feature>
<name>A0A366SDB7_9HYPO</name>